<evidence type="ECO:0000313" key="1">
    <source>
        <dbReference type="EMBL" id="XCH40775.1"/>
    </source>
</evidence>
<protein>
    <submittedName>
        <fullName evidence="1">Uncharacterized protein</fullName>
    </submittedName>
</protein>
<organism evidence="1">
    <name type="scientific">Salmonella phage vB_SEnST11_KE25</name>
    <dbReference type="NCBI Taxonomy" id="3161176"/>
    <lineage>
        <taxon>Viruses</taxon>
        <taxon>Duplodnaviria</taxon>
        <taxon>Heunggongvirae</taxon>
        <taxon>Uroviricota</taxon>
        <taxon>Caudoviricetes</taxon>
        <taxon>Rosemountvirus</taxon>
    </lineage>
</organism>
<reference evidence="1" key="1">
    <citation type="submission" date="2024-05" db="EMBL/GenBank/DDBJ databases">
        <authorList>
            <person name="Mugo M.M."/>
            <person name="Musyoki A.M."/>
            <person name="Makumi A.M."/>
            <person name="Mutai I."/>
            <person name="Drechsel O."/>
            <person name="Kering K.K."/>
            <person name="Muturi P."/>
            <person name="Mbae C.K."/>
            <person name="Kariuki S.M."/>
        </authorList>
    </citation>
    <scope>NUCLEOTIDE SEQUENCE</scope>
</reference>
<name>A0AAU8GGE0_9CAUD</name>
<dbReference type="EMBL" id="PP856724">
    <property type="protein sequence ID" value="XCH40775.1"/>
    <property type="molecule type" value="Genomic_DNA"/>
</dbReference>
<proteinExistence type="predicted"/>
<accession>A0AAU8GGE0</accession>
<gene>
    <name evidence="1" type="ORF">TCZZUYSU_CDS0004</name>
</gene>
<sequence>MWKLPPRAPISFVTTSQVTITIEIITRRTISPSDCSTCLQFRLKLYFL</sequence>